<evidence type="ECO:0000259" key="1">
    <source>
        <dbReference type="PROSITE" id="PS50106"/>
    </source>
</evidence>
<dbReference type="Gene3D" id="2.30.42.10">
    <property type="match status" value="1"/>
</dbReference>
<keyword evidence="2" id="KW-1185">Reference proteome</keyword>
<reference evidence="3" key="2">
    <citation type="submission" date="2020-10" db="UniProtKB">
        <authorList>
            <consortium name="WormBaseParasite"/>
        </authorList>
    </citation>
    <scope>IDENTIFICATION</scope>
</reference>
<dbReference type="WBParaSite" id="Pan_g4922.t1">
    <property type="protein sequence ID" value="Pan_g4922.t1"/>
    <property type="gene ID" value="Pan_g4922"/>
</dbReference>
<dbReference type="SMART" id="SM00228">
    <property type="entry name" value="PDZ"/>
    <property type="match status" value="1"/>
</dbReference>
<name>A0A7E4VXT9_PANRE</name>
<evidence type="ECO:0000313" key="3">
    <source>
        <dbReference type="WBParaSite" id="Pan_g4922.t1"/>
    </source>
</evidence>
<reference evidence="2" key="1">
    <citation type="journal article" date="2013" name="Genetics">
        <title>The draft genome and transcriptome of Panagrellus redivivus are shaped by the harsh demands of a free-living lifestyle.</title>
        <authorList>
            <person name="Srinivasan J."/>
            <person name="Dillman A.R."/>
            <person name="Macchietto M.G."/>
            <person name="Heikkinen L."/>
            <person name="Lakso M."/>
            <person name="Fracchia K.M."/>
            <person name="Antoshechkin I."/>
            <person name="Mortazavi A."/>
            <person name="Wong G."/>
            <person name="Sternberg P.W."/>
        </authorList>
    </citation>
    <scope>NUCLEOTIDE SEQUENCE [LARGE SCALE GENOMIC DNA]</scope>
    <source>
        <strain evidence="2">MT8872</strain>
    </source>
</reference>
<organism evidence="2 3">
    <name type="scientific">Panagrellus redivivus</name>
    <name type="common">Microworm</name>
    <dbReference type="NCBI Taxonomy" id="6233"/>
    <lineage>
        <taxon>Eukaryota</taxon>
        <taxon>Metazoa</taxon>
        <taxon>Ecdysozoa</taxon>
        <taxon>Nematoda</taxon>
        <taxon>Chromadorea</taxon>
        <taxon>Rhabditida</taxon>
        <taxon>Tylenchina</taxon>
        <taxon>Panagrolaimomorpha</taxon>
        <taxon>Panagrolaimoidea</taxon>
        <taxon>Panagrolaimidae</taxon>
        <taxon>Panagrellus</taxon>
    </lineage>
</organism>
<feature type="domain" description="PDZ" evidence="1">
    <location>
        <begin position="3"/>
        <end position="81"/>
    </location>
</feature>
<proteinExistence type="predicted"/>
<dbReference type="InterPro" id="IPR001478">
    <property type="entry name" value="PDZ"/>
</dbReference>
<accession>A0A7E4VXT9</accession>
<protein>
    <submittedName>
        <fullName evidence="3">PDZ domain-containing protein</fullName>
    </submittedName>
</protein>
<dbReference type="AlphaFoldDB" id="A0A7E4VXT9"/>
<dbReference type="Proteomes" id="UP000492821">
    <property type="component" value="Unassembled WGS sequence"/>
</dbReference>
<sequence>MPLVTLAVSLVGGPPWGFRVAQQHGEPPIVSQVLPEGRAYNEGIRAGDFIEAVNGEDCAFASEVHDKMRNAKGVLRLRLKR</sequence>
<dbReference type="InterPro" id="IPR036034">
    <property type="entry name" value="PDZ_sf"/>
</dbReference>
<dbReference type="Pfam" id="PF00595">
    <property type="entry name" value="PDZ"/>
    <property type="match status" value="1"/>
</dbReference>
<evidence type="ECO:0000313" key="2">
    <source>
        <dbReference type="Proteomes" id="UP000492821"/>
    </source>
</evidence>
<dbReference type="SUPFAM" id="SSF50156">
    <property type="entry name" value="PDZ domain-like"/>
    <property type="match status" value="1"/>
</dbReference>
<dbReference type="PROSITE" id="PS50106">
    <property type="entry name" value="PDZ"/>
    <property type="match status" value="1"/>
</dbReference>